<keyword evidence="2" id="KW-1185">Reference proteome</keyword>
<name>U4LCV6_PYROM</name>
<sequence length="52" mass="6058">MPLQVEPLRPNLRTIRDLPTDVCMHCSTLILTTFLLLVCMSRDSIETWRSLK</sequence>
<dbReference type="EMBL" id="HF935352">
    <property type="protein sequence ID" value="CCX29708.1"/>
    <property type="molecule type" value="Genomic_DNA"/>
</dbReference>
<proteinExistence type="predicted"/>
<dbReference type="Proteomes" id="UP000018144">
    <property type="component" value="Unassembled WGS sequence"/>
</dbReference>
<evidence type="ECO:0000313" key="2">
    <source>
        <dbReference type="Proteomes" id="UP000018144"/>
    </source>
</evidence>
<accession>U4LCV6</accession>
<protein>
    <submittedName>
        <fullName evidence="1">Uncharacterized protein</fullName>
    </submittedName>
</protein>
<gene>
    <name evidence="1" type="ORF">PCON_07034</name>
</gene>
<organism evidence="1 2">
    <name type="scientific">Pyronema omphalodes (strain CBS 100304)</name>
    <name type="common">Pyronema confluens</name>
    <dbReference type="NCBI Taxonomy" id="1076935"/>
    <lineage>
        <taxon>Eukaryota</taxon>
        <taxon>Fungi</taxon>
        <taxon>Dikarya</taxon>
        <taxon>Ascomycota</taxon>
        <taxon>Pezizomycotina</taxon>
        <taxon>Pezizomycetes</taxon>
        <taxon>Pezizales</taxon>
        <taxon>Pyronemataceae</taxon>
        <taxon>Pyronema</taxon>
    </lineage>
</organism>
<reference evidence="1 2" key="1">
    <citation type="journal article" date="2013" name="PLoS Genet.">
        <title>The genome and development-dependent transcriptomes of Pyronema confluens: a window into fungal evolution.</title>
        <authorList>
            <person name="Traeger S."/>
            <person name="Altegoer F."/>
            <person name="Freitag M."/>
            <person name="Gabaldon T."/>
            <person name="Kempken F."/>
            <person name="Kumar A."/>
            <person name="Marcet-Houben M."/>
            <person name="Poggeler S."/>
            <person name="Stajich J.E."/>
            <person name="Nowrousian M."/>
        </authorList>
    </citation>
    <scope>NUCLEOTIDE SEQUENCE [LARGE SCALE GENOMIC DNA]</scope>
    <source>
        <strain evidence="2">CBS 100304</strain>
        <tissue evidence="1">Vegetative mycelium</tissue>
    </source>
</reference>
<dbReference type="AlphaFoldDB" id="U4LCV6"/>
<evidence type="ECO:0000313" key="1">
    <source>
        <dbReference type="EMBL" id="CCX29708.1"/>
    </source>
</evidence>